<feature type="domain" description="Carbohydrate kinase PfkB" evidence="3">
    <location>
        <begin position="63"/>
        <end position="362"/>
    </location>
</feature>
<evidence type="ECO:0000313" key="4">
    <source>
        <dbReference type="EMBL" id="EPF31170.1"/>
    </source>
</evidence>
<keyword evidence="5" id="KW-1185">Reference proteome</keyword>
<dbReference type="STRING" id="1125699.HMPREF9194_01511"/>
<dbReference type="SUPFAM" id="SSF46785">
    <property type="entry name" value="Winged helix' DNA-binding domain"/>
    <property type="match status" value="1"/>
</dbReference>
<gene>
    <name evidence="4" type="ORF">HMPREF9194_01511</name>
</gene>
<dbReference type="EMBL" id="ATFF01000006">
    <property type="protein sequence ID" value="EPF31170.1"/>
    <property type="molecule type" value="Genomic_DNA"/>
</dbReference>
<dbReference type="InterPro" id="IPR011611">
    <property type="entry name" value="PfkB_dom"/>
</dbReference>
<accession>S3K116</accession>
<dbReference type="AlphaFoldDB" id="S3K116"/>
<dbReference type="SUPFAM" id="SSF53613">
    <property type="entry name" value="Ribokinase-like"/>
    <property type="match status" value="1"/>
</dbReference>
<dbReference type="Gene3D" id="1.10.10.10">
    <property type="entry name" value="Winged helix-like DNA-binding domain superfamily/Winged helix DNA-binding domain"/>
    <property type="match status" value="1"/>
</dbReference>
<dbReference type="InterPro" id="IPR036390">
    <property type="entry name" value="WH_DNA-bd_sf"/>
</dbReference>
<evidence type="ECO:0000256" key="1">
    <source>
        <dbReference type="ARBA" id="ARBA00022679"/>
    </source>
</evidence>
<dbReference type="PROSITE" id="PS00584">
    <property type="entry name" value="PFKB_KINASES_2"/>
    <property type="match status" value="1"/>
</dbReference>
<proteinExistence type="predicted"/>
<dbReference type="PANTHER" id="PTHR10584">
    <property type="entry name" value="SUGAR KINASE"/>
    <property type="match status" value="1"/>
</dbReference>
<dbReference type="InterPro" id="IPR011991">
    <property type="entry name" value="ArsR-like_HTH"/>
</dbReference>
<protein>
    <recommendedName>
        <fullName evidence="3">Carbohydrate kinase PfkB domain-containing protein</fullName>
    </recommendedName>
</protein>
<dbReference type="HOGENOM" id="CLU_027634_11_2_12"/>
<keyword evidence="1" id="KW-0808">Transferase</keyword>
<dbReference type="PANTHER" id="PTHR10584:SF166">
    <property type="entry name" value="RIBOKINASE"/>
    <property type="match status" value="1"/>
</dbReference>
<dbReference type="InterPro" id="IPR002173">
    <property type="entry name" value="Carboh/pur_kinase_PfkB_CS"/>
</dbReference>
<dbReference type="Pfam" id="PF00294">
    <property type="entry name" value="PfkB"/>
    <property type="match status" value="1"/>
</dbReference>
<dbReference type="InterPro" id="IPR036388">
    <property type="entry name" value="WH-like_DNA-bd_sf"/>
</dbReference>
<evidence type="ECO:0000256" key="2">
    <source>
        <dbReference type="ARBA" id="ARBA00022777"/>
    </source>
</evidence>
<organism evidence="4 5">
    <name type="scientific">Treponema maltophilum ATCC 51939</name>
    <dbReference type="NCBI Taxonomy" id="1125699"/>
    <lineage>
        <taxon>Bacteria</taxon>
        <taxon>Pseudomonadati</taxon>
        <taxon>Spirochaetota</taxon>
        <taxon>Spirochaetia</taxon>
        <taxon>Spirochaetales</taxon>
        <taxon>Treponemataceae</taxon>
        <taxon>Treponema</taxon>
    </lineage>
</organism>
<evidence type="ECO:0000259" key="3">
    <source>
        <dbReference type="Pfam" id="PF00294"/>
    </source>
</evidence>
<sequence length="378" mass="40740">MKNVTARERQILQWIRENPLISQEELAKKAGITRSGASVHISNLIKKGLILGKGYVVSRLQPVTVVGAVNVDIKATPSVSLRQSDSNPGKISVCAGGVGFNIACNLALLGVPVHFISVFGGGTYAPMLKQKCLECGIDISASLTVESEVSSSYVCINDNFGDMFMAVNDMDIYAHLSRSFIETKLPLIDKSALCIVDTNIPAETIEFLANRSRVPVIAEPVSAHKAVKLLPVLHKLFAVTPNKLEARVLCDGAPFLPPESFSSKKDLISEAKEYASFLLNKGVQRVYISLGAEGLFCADKAEHLTIPSFMSEGKFIKNTTGAGDSQTAAIAWSILKNMSLRESVKAGIAAASLCLETEEAVNENISEGVLYERIREIP</sequence>
<comment type="caution">
    <text evidence="4">The sequence shown here is derived from an EMBL/GenBank/DDBJ whole genome shotgun (WGS) entry which is preliminary data.</text>
</comment>
<dbReference type="RefSeq" id="WP_016525781.1">
    <property type="nucleotide sequence ID" value="NZ_KE332518.1"/>
</dbReference>
<dbReference type="GO" id="GO:0006355">
    <property type="term" value="P:regulation of DNA-templated transcription"/>
    <property type="evidence" value="ECO:0007669"/>
    <property type="project" value="UniProtKB-ARBA"/>
</dbReference>
<dbReference type="PROSITE" id="PS00583">
    <property type="entry name" value="PFKB_KINASES_1"/>
    <property type="match status" value="1"/>
</dbReference>
<evidence type="ECO:0000313" key="5">
    <source>
        <dbReference type="Proteomes" id="UP000014541"/>
    </source>
</evidence>
<dbReference type="eggNOG" id="COG0524">
    <property type="taxonomic scope" value="Bacteria"/>
</dbReference>
<dbReference type="PATRIC" id="fig|1125699.3.peg.1525"/>
<dbReference type="Proteomes" id="UP000014541">
    <property type="component" value="Unassembled WGS sequence"/>
</dbReference>
<dbReference type="eggNOG" id="COG1522">
    <property type="taxonomic scope" value="Bacteria"/>
</dbReference>
<keyword evidence="2" id="KW-0418">Kinase</keyword>
<reference evidence="4 5" key="1">
    <citation type="submission" date="2013-04" db="EMBL/GenBank/DDBJ databases">
        <title>The Genome Sequence of Treponema maltophilum ATCC 51939.</title>
        <authorList>
            <consortium name="The Broad Institute Genomics Platform"/>
            <person name="Earl A."/>
            <person name="Ward D."/>
            <person name="Feldgarden M."/>
            <person name="Gevers D."/>
            <person name="Leonetti C."/>
            <person name="Blanton J.M."/>
            <person name="Dewhirst F.E."/>
            <person name="Izard J."/>
            <person name="Walker B."/>
            <person name="Young S."/>
            <person name="Zeng Q."/>
            <person name="Gargeya S."/>
            <person name="Fitzgerald M."/>
            <person name="Haas B."/>
            <person name="Abouelleil A."/>
            <person name="Allen A.W."/>
            <person name="Alvarado L."/>
            <person name="Arachchi H.M."/>
            <person name="Berlin A.M."/>
            <person name="Chapman S.B."/>
            <person name="Gainer-Dewar J."/>
            <person name="Goldberg J."/>
            <person name="Griggs A."/>
            <person name="Gujja S."/>
            <person name="Hansen M."/>
            <person name="Howarth C."/>
            <person name="Imamovic A."/>
            <person name="Ireland A."/>
            <person name="Larimer J."/>
            <person name="McCowan C."/>
            <person name="Murphy C."/>
            <person name="Pearson M."/>
            <person name="Poon T.W."/>
            <person name="Priest M."/>
            <person name="Roberts A."/>
            <person name="Saif S."/>
            <person name="Shea T."/>
            <person name="Sisk P."/>
            <person name="Sykes S."/>
            <person name="Wortman J."/>
            <person name="Nusbaum C."/>
            <person name="Birren B."/>
        </authorList>
    </citation>
    <scope>NUCLEOTIDE SEQUENCE [LARGE SCALE GENOMIC DNA]</scope>
    <source>
        <strain evidence="4 5">ATCC 51939</strain>
    </source>
</reference>
<dbReference type="GO" id="GO:0016301">
    <property type="term" value="F:kinase activity"/>
    <property type="evidence" value="ECO:0007669"/>
    <property type="project" value="UniProtKB-KW"/>
</dbReference>
<dbReference type="InterPro" id="IPR029056">
    <property type="entry name" value="Ribokinase-like"/>
</dbReference>
<dbReference type="CDD" id="cd00090">
    <property type="entry name" value="HTH_ARSR"/>
    <property type="match status" value="1"/>
</dbReference>
<dbReference type="OrthoDB" id="9806249at2"/>
<dbReference type="CDD" id="cd01941">
    <property type="entry name" value="YeiC_kinase_like"/>
    <property type="match status" value="1"/>
</dbReference>
<dbReference type="Pfam" id="PF13412">
    <property type="entry name" value="HTH_24"/>
    <property type="match status" value="1"/>
</dbReference>
<name>S3K116_TREMA</name>
<dbReference type="Gene3D" id="3.40.1190.20">
    <property type="match status" value="1"/>
</dbReference>